<comment type="caution">
    <text evidence="1">The sequence shown here is derived from an EMBL/GenBank/DDBJ whole genome shotgun (WGS) entry which is preliminary data.</text>
</comment>
<protein>
    <submittedName>
        <fullName evidence="1">Uncharacterized protein</fullName>
    </submittedName>
</protein>
<dbReference type="Gramene" id="rna30650">
    <property type="protein sequence ID" value="RHN55468.1"/>
    <property type="gene ID" value="gene30650"/>
</dbReference>
<organism evidence="1">
    <name type="scientific">Medicago truncatula</name>
    <name type="common">Barrel medic</name>
    <name type="synonym">Medicago tribuloides</name>
    <dbReference type="NCBI Taxonomy" id="3880"/>
    <lineage>
        <taxon>Eukaryota</taxon>
        <taxon>Viridiplantae</taxon>
        <taxon>Streptophyta</taxon>
        <taxon>Embryophyta</taxon>
        <taxon>Tracheophyta</taxon>
        <taxon>Spermatophyta</taxon>
        <taxon>Magnoliopsida</taxon>
        <taxon>eudicotyledons</taxon>
        <taxon>Gunneridae</taxon>
        <taxon>Pentapetalae</taxon>
        <taxon>rosids</taxon>
        <taxon>fabids</taxon>
        <taxon>Fabales</taxon>
        <taxon>Fabaceae</taxon>
        <taxon>Papilionoideae</taxon>
        <taxon>50 kb inversion clade</taxon>
        <taxon>NPAAA clade</taxon>
        <taxon>Hologalegina</taxon>
        <taxon>IRL clade</taxon>
        <taxon>Trifolieae</taxon>
        <taxon>Medicago</taxon>
    </lineage>
</organism>
<dbReference type="EMBL" id="PSQE01000005">
    <property type="protein sequence ID" value="RHN55468.1"/>
    <property type="molecule type" value="Genomic_DNA"/>
</dbReference>
<sequence>MFDALICGLSGVPTMILSLLEGFSLVKIVVAPALSKCGRLFPSCAGIGIWCRCSVVYGLCGLAYGLRPPF</sequence>
<evidence type="ECO:0000313" key="1">
    <source>
        <dbReference type="EMBL" id="RHN55468.1"/>
    </source>
</evidence>
<proteinExistence type="predicted"/>
<accession>A0A396HSH2</accession>
<gene>
    <name evidence="1" type="ORF">MtrunA17_Chr5g0418091</name>
</gene>
<name>A0A396HSH2_MEDTR</name>
<dbReference type="Proteomes" id="UP000265566">
    <property type="component" value="Chromosome 5"/>
</dbReference>
<reference evidence="1" key="1">
    <citation type="journal article" date="2018" name="Nat. Plants">
        <title>Whole-genome landscape of Medicago truncatula symbiotic genes.</title>
        <authorList>
            <person name="Pecrix Y."/>
            <person name="Gamas P."/>
            <person name="Carrere S."/>
        </authorList>
    </citation>
    <scope>NUCLEOTIDE SEQUENCE</scope>
    <source>
        <tissue evidence="1">Leaves</tissue>
    </source>
</reference>
<dbReference type="AlphaFoldDB" id="A0A396HSH2"/>